<feature type="compositionally biased region" description="Polar residues" evidence="1">
    <location>
        <begin position="1"/>
        <end position="13"/>
    </location>
</feature>
<comment type="caution">
    <text evidence="2">The sequence shown here is derived from an EMBL/GenBank/DDBJ whole genome shotgun (WGS) entry which is preliminary data.</text>
</comment>
<feature type="compositionally biased region" description="Polar residues" evidence="1">
    <location>
        <begin position="21"/>
        <end position="38"/>
    </location>
</feature>
<evidence type="ECO:0000313" key="2">
    <source>
        <dbReference type="EMBL" id="CDO56475.1"/>
    </source>
</evidence>
<feature type="region of interest" description="Disordered" evidence="1">
    <location>
        <begin position="193"/>
        <end position="218"/>
    </location>
</feature>
<feature type="compositionally biased region" description="Low complexity" evidence="1">
    <location>
        <begin position="39"/>
        <end position="64"/>
    </location>
</feature>
<proteinExistence type="predicted"/>
<dbReference type="AlphaFoldDB" id="A0A0J9XGL7"/>
<keyword evidence="3" id="KW-1185">Reference proteome</keyword>
<feature type="region of interest" description="Disordered" evidence="1">
    <location>
        <begin position="292"/>
        <end position="344"/>
    </location>
</feature>
<evidence type="ECO:0000313" key="3">
    <source>
        <dbReference type="Proteomes" id="UP000242525"/>
    </source>
</evidence>
<evidence type="ECO:0000256" key="1">
    <source>
        <dbReference type="SAM" id="MobiDB-lite"/>
    </source>
</evidence>
<dbReference type="OrthoDB" id="3977264at2759"/>
<feature type="region of interest" description="Disordered" evidence="1">
    <location>
        <begin position="1"/>
        <end position="113"/>
    </location>
</feature>
<feature type="compositionally biased region" description="Polar residues" evidence="1">
    <location>
        <begin position="97"/>
        <end position="106"/>
    </location>
</feature>
<name>A0A0J9XGL7_GEOCN</name>
<accession>A0A0J9XGL7</accession>
<protein>
    <submittedName>
        <fullName evidence="2">Uncharacterized protein</fullName>
    </submittedName>
</protein>
<sequence>MSSPSLSAQRTPEPQQPGVDPTTSAKSSKGPTSSNTTIPASACSVSSAPSNQPSSTNNTAAASNPPTPNGALPSNGTATAPKAATRHRPPMLKLENKSNLKTSPPTGGSGLAGVNLSHLNRNSATTTTTLLSVNPTPSTGVFPSLRTPKDIVLQDIAVQCISPALPSFGSSVMDAMARSKTIQEEQRRLIAERRRLNGDSDNDGDDVDDDETKSQTEKQIIVSENSNVIIESVPTPTETRLQYNPSALKDHNRKPRPKKIELFPYHKGPSIRSAPIINNAAAAARRVYVQPPHARGGPQQHLGGRAPLARQWPIREEELSDDSDESMRDPEDAALSDSDVETKAIAEEDELMAASRKRKREKTFAKLVQSAVDVAGAPKPRPLAVHHPVPHQAHKPPQPEKLHVGPDRKRQRFLELCGELWDMFNE</sequence>
<feature type="compositionally biased region" description="Basic and acidic residues" evidence="1">
    <location>
        <begin position="397"/>
        <end position="407"/>
    </location>
</feature>
<feature type="region of interest" description="Disordered" evidence="1">
    <location>
        <begin position="375"/>
        <end position="407"/>
    </location>
</feature>
<dbReference type="EMBL" id="CCBN010000015">
    <property type="protein sequence ID" value="CDO56475.1"/>
    <property type="molecule type" value="Genomic_DNA"/>
</dbReference>
<dbReference type="Proteomes" id="UP000242525">
    <property type="component" value="Unassembled WGS sequence"/>
</dbReference>
<gene>
    <name evidence="2" type="ORF">BN980_GECA15s01759g</name>
</gene>
<feature type="compositionally biased region" description="Acidic residues" evidence="1">
    <location>
        <begin position="200"/>
        <end position="211"/>
    </location>
</feature>
<reference evidence="2" key="1">
    <citation type="submission" date="2014-03" db="EMBL/GenBank/DDBJ databases">
        <authorList>
            <person name="Casaregola S."/>
        </authorList>
    </citation>
    <scope>NUCLEOTIDE SEQUENCE [LARGE SCALE GENOMIC DNA]</scope>
    <source>
        <strain evidence="2">CLIB 918</strain>
    </source>
</reference>
<organism evidence="2 3">
    <name type="scientific">Geotrichum candidum</name>
    <name type="common">Oospora lactis</name>
    <name type="synonym">Dipodascus geotrichum</name>
    <dbReference type="NCBI Taxonomy" id="1173061"/>
    <lineage>
        <taxon>Eukaryota</taxon>
        <taxon>Fungi</taxon>
        <taxon>Dikarya</taxon>
        <taxon>Ascomycota</taxon>
        <taxon>Saccharomycotina</taxon>
        <taxon>Dipodascomycetes</taxon>
        <taxon>Dipodascales</taxon>
        <taxon>Dipodascaceae</taxon>
        <taxon>Geotrichum</taxon>
    </lineage>
</organism>